<organism evidence="1 2">
    <name type="scientific">Bacteroides fragilis str. 3976T8</name>
    <dbReference type="NCBI Taxonomy" id="1339314"/>
    <lineage>
        <taxon>Bacteria</taxon>
        <taxon>Pseudomonadati</taxon>
        <taxon>Bacteroidota</taxon>
        <taxon>Bacteroidia</taxon>
        <taxon>Bacteroidales</taxon>
        <taxon>Bacteroidaceae</taxon>
        <taxon>Bacteroides</taxon>
    </lineage>
</organism>
<dbReference type="Proteomes" id="UP000020938">
    <property type="component" value="Unassembled WGS sequence"/>
</dbReference>
<comment type="caution">
    <text evidence="1">The sequence shown here is derived from an EMBL/GenBank/DDBJ whole genome shotgun (WGS) entry which is preliminary data.</text>
</comment>
<sequence length="389" mass="45396">MTEEVGKKVCEGTVADLMKDKTGKQTVITLTRKNAYRVKKIREQGTDDEAVLFHFRKRCTGMGSYVHTIETADGETELHPNEFEKWEAVEFLYPGYLEDLLDAAYNAYRWSSFEPEARAETDIMQYEKQLVEDLKLIPEEKQNEYVSAYHSKFSALLGSLSRCASPMVTGPAKFNCQRNNKALDAYQNRFDEFHDWRNRFKAAMERMKEAAKPEEQKQEEAWNRLKRDIASSAQTIHDIDTGKARGYSRALFVSSILNKVSTYAGKGEVEIVQKAVDFITDFNAQCKKPVITPRNRFFQLPEMARQARLKLQEIRERENRELKFEGGTLVWNYEADRLQILFDSIPDDQRRKELKSYGFKWSPRYQAWQRQLTQNAVYAVKRVLNLQNL</sequence>
<dbReference type="EMBL" id="JGDS01000050">
    <property type="protein sequence ID" value="EXZ73367.1"/>
    <property type="molecule type" value="Genomic_DNA"/>
</dbReference>
<accession>A0A016BXA3</accession>
<dbReference type="RefSeq" id="WP_004326284.1">
    <property type="nucleotide sequence ID" value="NZ_JGDS01000050.1"/>
</dbReference>
<proteinExistence type="predicted"/>
<gene>
    <name evidence="1" type="ORF">M123_2112</name>
</gene>
<dbReference type="AlphaFoldDB" id="A0A016BXA3"/>
<reference evidence="1 2" key="1">
    <citation type="submission" date="2014-02" db="EMBL/GenBank/DDBJ databases">
        <authorList>
            <person name="Sears C."/>
            <person name="Carroll K."/>
            <person name="Sack B.R."/>
            <person name="Qadri F."/>
            <person name="Myers L.L."/>
            <person name="Chung G.-T."/>
            <person name="Escheverria P."/>
            <person name="Fraser C.M."/>
            <person name="Sadzewicz L."/>
            <person name="Shefchek K.A."/>
            <person name="Tallon L."/>
            <person name="Das S.P."/>
            <person name="Daugherty S."/>
            <person name="Mongodin E.F."/>
        </authorList>
    </citation>
    <scope>NUCLEOTIDE SEQUENCE [LARGE SCALE GENOMIC DNA]</scope>
    <source>
        <strain evidence="1 2">3976T8</strain>
    </source>
</reference>
<dbReference type="PATRIC" id="fig|1339314.3.peg.2320"/>
<evidence type="ECO:0000313" key="2">
    <source>
        <dbReference type="Proteomes" id="UP000020938"/>
    </source>
</evidence>
<evidence type="ECO:0000313" key="1">
    <source>
        <dbReference type="EMBL" id="EXZ73367.1"/>
    </source>
</evidence>
<name>A0A016BXA3_BACFG</name>
<protein>
    <recommendedName>
        <fullName evidence="3">DUF3560 domain-containing protein</fullName>
    </recommendedName>
</protein>
<evidence type="ECO:0008006" key="3">
    <source>
        <dbReference type="Google" id="ProtNLM"/>
    </source>
</evidence>